<dbReference type="EC" id="1.1.1.1" evidence="3"/>
<dbReference type="Pfam" id="PF00107">
    <property type="entry name" value="ADH_zinc_N"/>
    <property type="match status" value="1"/>
</dbReference>
<dbReference type="OrthoDB" id="9770238at2"/>
<gene>
    <name evidence="12" type="ORF">FD30_GL000470</name>
</gene>
<dbReference type="InterPro" id="IPR020843">
    <property type="entry name" value="ER"/>
</dbReference>
<keyword evidence="6 10" id="KW-0862">Zinc</keyword>
<reference evidence="12 13" key="1">
    <citation type="journal article" date="2015" name="Genome Announc.">
        <title>Expanding the biotechnology potential of lactobacilli through comparative genomics of 213 strains and associated genera.</title>
        <authorList>
            <person name="Sun Z."/>
            <person name="Harris H.M."/>
            <person name="McCann A."/>
            <person name="Guo C."/>
            <person name="Argimon S."/>
            <person name="Zhang W."/>
            <person name="Yang X."/>
            <person name="Jeffery I.B."/>
            <person name="Cooney J.C."/>
            <person name="Kagawa T.F."/>
            <person name="Liu W."/>
            <person name="Song Y."/>
            <person name="Salvetti E."/>
            <person name="Wrobel A."/>
            <person name="Rasinkangas P."/>
            <person name="Parkhill J."/>
            <person name="Rea M.C."/>
            <person name="O'Sullivan O."/>
            <person name="Ritari J."/>
            <person name="Douillard F.P."/>
            <person name="Paul Ross R."/>
            <person name="Yang R."/>
            <person name="Briner A.E."/>
            <person name="Felis G.E."/>
            <person name="de Vos W.M."/>
            <person name="Barrangou R."/>
            <person name="Klaenhammer T.R."/>
            <person name="Caufield P.W."/>
            <person name="Cui Y."/>
            <person name="Zhang H."/>
            <person name="O'Toole P.W."/>
        </authorList>
    </citation>
    <scope>NUCLEOTIDE SEQUENCE [LARGE SCALE GENOMIC DNA]</scope>
    <source>
        <strain evidence="12 13">DSM 19117</strain>
    </source>
</reference>
<dbReference type="Gene3D" id="3.90.180.10">
    <property type="entry name" value="Medium-chain alcohol dehydrogenases, catalytic domain"/>
    <property type="match status" value="2"/>
</dbReference>
<comment type="catalytic activity">
    <reaction evidence="8">
        <text>a secondary alcohol + NAD(+) = a ketone + NADH + H(+)</text>
        <dbReference type="Rhea" id="RHEA:10740"/>
        <dbReference type="ChEBI" id="CHEBI:15378"/>
        <dbReference type="ChEBI" id="CHEBI:17087"/>
        <dbReference type="ChEBI" id="CHEBI:35681"/>
        <dbReference type="ChEBI" id="CHEBI:57540"/>
        <dbReference type="ChEBI" id="CHEBI:57945"/>
        <dbReference type="EC" id="1.1.1.1"/>
    </reaction>
</comment>
<evidence type="ECO:0000256" key="7">
    <source>
        <dbReference type="ARBA" id="ARBA00023002"/>
    </source>
</evidence>
<evidence type="ECO:0000313" key="12">
    <source>
        <dbReference type="EMBL" id="KRK77109.1"/>
    </source>
</evidence>
<dbReference type="CDD" id="cd08254">
    <property type="entry name" value="hydroxyacyl_CoA_DH"/>
    <property type="match status" value="1"/>
</dbReference>
<comment type="cofactor">
    <cofactor evidence="1 10">
        <name>Zn(2+)</name>
        <dbReference type="ChEBI" id="CHEBI:29105"/>
    </cofactor>
</comment>
<comment type="catalytic activity">
    <reaction evidence="9">
        <text>a primary alcohol + NAD(+) = an aldehyde + NADH + H(+)</text>
        <dbReference type="Rhea" id="RHEA:10736"/>
        <dbReference type="ChEBI" id="CHEBI:15378"/>
        <dbReference type="ChEBI" id="CHEBI:15734"/>
        <dbReference type="ChEBI" id="CHEBI:17478"/>
        <dbReference type="ChEBI" id="CHEBI:57540"/>
        <dbReference type="ChEBI" id="CHEBI:57945"/>
        <dbReference type="EC" id="1.1.1.1"/>
    </reaction>
</comment>
<dbReference type="PROSITE" id="PS00059">
    <property type="entry name" value="ADH_ZINC"/>
    <property type="match status" value="1"/>
</dbReference>
<dbReference type="Pfam" id="PF08240">
    <property type="entry name" value="ADH_N"/>
    <property type="match status" value="1"/>
</dbReference>
<dbReference type="PANTHER" id="PTHR42940:SF8">
    <property type="entry name" value="VACUOLAR PROTEIN SORTING-ASSOCIATED PROTEIN 11"/>
    <property type="match status" value="1"/>
</dbReference>
<name>A0A0R1K151_9LACO</name>
<dbReference type="GeneID" id="84781593"/>
<dbReference type="SMART" id="SM00829">
    <property type="entry name" value="PKS_ER"/>
    <property type="match status" value="1"/>
</dbReference>
<evidence type="ECO:0000256" key="5">
    <source>
        <dbReference type="ARBA" id="ARBA00022723"/>
    </source>
</evidence>
<proteinExistence type="inferred from homology"/>
<evidence type="ECO:0000256" key="10">
    <source>
        <dbReference type="RuleBase" id="RU361277"/>
    </source>
</evidence>
<organism evidence="12 13">
    <name type="scientific">Levilactobacillus namurensis DSM 19117</name>
    <dbReference type="NCBI Taxonomy" id="1423773"/>
    <lineage>
        <taxon>Bacteria</taxon>
        <taxon>Bacillati</taxon>
        <taxon>Bacillota</taxon>
        <taxon>Bacilli</taxon>
        <taxon>Lactobacillales</taxon>
        <taxon>Lactobacillaceae</taxon>
        <taxon>Levilactobacillus</taxon>
    </lineage>
</organism>
<dbReference type="GO" id="GO:0008270">
    <property type="term" value="F:zinc ion binding"/>
    <property type="evidence" value="ECO:0007669"/>
    <property type="project" value="InterPro"/>
</dbReference>
<evidence type="ECO:0000256" key="6">
    <source>
        <dbReference type="ARBA" id="ARBA00022833"/>
    </source>
</evidence>
<comment type="similarity">
    <text evidence="2 10">Belongs to the zinc-containing alcohol dehydrogenase family.</text>
</comment>
<evidence type="ECO:0000256" key="3">
    <source>
        <dbReference type="ARBA" id="ARBA00013190"/>
    </source>
</evidence>
<evidence type="ECO:0000256" key="9">
    <source>
        <dbReference type="ARBA" id="ARBA00049243"/>
    </source>
</evidence>
<evidence type="ECO:0000256" key="8">
    <source>
        <dbReference type="ARBA" id="ARBA00049164"/>
    </source>
</evidence>
<dbReference type="AlphaFoldDB" id="A0A0R1K151"/>
<keyword evidence="13" id="KW-1185">Reference proteome</keyword>
<dbReference type="InterPro" id="IPR036291">
    <property type="entry name" value="NAD(P)-bd_dom_sf"/>
</dbReference>
<evidence type="ECO:0000256" key="4">
    <source>
        <dbReference type="ARBA" id="ARBA00016352"/>
    </source>
</evidence>
<comment type="caution">
    <text evidence="12">The sequence shown here is derived from an EMBL/GenBank/DDBJ whole genome shotgun (WGS) entry which is preliminary data.</text>
</comment>
<evidence type="ECO:0000313" key="13">
    <source>
        <dbReference type="Proteomes" id="UP000051162"/>
    </source>
</evidence>
<dbReference type="STRING" id="1423773.FD30_GL000470"/>
<dbReference type="GO" id="GO:0004022">
    <property type="term" value="F:alcohol dehydrogenase (NAD+) activity"/>
    <property type="evidence" value="ECO:0007669"/>
    <property type="project" value="UniProtKB-EC"/>
</dbReference>
<dbReference type="InterPro" id="IPR013154">
    <property type="entry name" value="ADH-like_N"/>
</dbReference>
<feature type="domain" description="Enoyl reductase (ER)" evidence="11">
    <location>
        <begin position="8"/>
        <end position="313"/>
    </location>
</feature>
<accession>A0A0R1K151</accession>
<dbReference type="PANTHER" id="PTHR42940">
    <property type="entry name" value="ALCOHOL DEHYDROGENASE 1-RELATED"/>
    <property type="match status" value="1"/>
</dbReference>
<keyword evidence="5 10" id="KW-0479">Metal-binding</keyword>
<dbReference type="GO" id="GO:0005737">
    <property type="term" value="C:cytoplasm"/>
    <property type="evidence" value="ECO:0007669"/>
    <property type="project" value="TreeGrafter"/>
</dbReference>
<dbReference type="InterPro" id="IPR013149">
    <property type="entry name" value="ADH-like_C"/>
</dbReference>
<dbReference type="InterPro" id="IPR011032">
    <property type="entry name" value="GroES-like_sf"/>
</dbReference>
<dbReference type="RefSeq" id="WP_056943668.1">
    <property type="nucleotide sequence ID" value="NZ_AZDT01000010.1"/>
</dbReference>
<dbReference type="SUPFAM" id="SSF51735">
    <property type="entry name" value="NAD(P)-binding Rossmann-fold domains"/>
    <property type="match status" value="1"/>
</dbReference>
<dbReference type="Proteomes" id="UP000051162">
    <property type="component" value="Unassembled WGS sequence"/>
</dbReference>
<dbReference type="Gene3D" id="3.40.50.720">
    <property type="entry name" value="NAD(P)-binding Rossmann-like Domain"/>
    <property type="match status" value="1"/>
</dbReference>
<sequence>MRGWRFTDTNVPLKLVEQPDPEPADDEVVIAVKAAGLCHTDVGILHDPNWLPLIKAPVILGHECAGQIIKVGANVKDYQIGDRVGVSPQNPETGQTIGCMRDGGYSDMAAVPANQLVPLPDGVSYVQGASATDAGMSSYHPLFVTGKAKPGMKVGIIGIGGLGEFAVNMAVIAGCKVYAVDTKASARQWAEKIGVEAAYADIADLKDQDIDLIIDFAGFDTTTNEAAKAVKAGGTVVVVGMGILHSTIDTGNLITRNVTLVGNSGGTPEDIANVYKYFQTGKMHPDLPTTTFDKIPEGLVSLEKGEVVGRLIASRD</sequence>
<evidence type="ECO:0000256" key="2">
    <source>
        <dbReference type="ARBA" id="ARBA00008072"/>
    </source>
</evidence>
<dbReference type="InterPro" id="IPR002328">
    <property type="entry name" value="ADH_Zn_CS"/>
</dbReference>
<evidence type="ECO:0000256" key="1">
    <source>
        <dbReference type="ARBA" id="ARBA00001947"/>
    </source>
</evidence>
<keyword evidence="7" id="KW-0560">Oxidoreductase</keyword>
<dbReference type="EMBL" id="AZDT01000010">
    <property type="protein sequence ID" value="KRK77109.1"/>
    <property type="molecule type" value="Genomic_DNA"/>
</dbReference>
<protein>
    <recommendedName>
        <fullName evidence="4">Alcohol dehydrogenase</fullName>
        <ecNumber evidence="3">1.1.1.1</ecNumber>
    </recommendedName>
</protein>
<dbReference type="PATRIC" id="fig|1423773.3.peg.481"/>
<dbReference type="SUPFAM" id="SSF50129">
    <property type="entry name" value="GroES-like"/>
    <property type="match status" value="1"/>
</dbReference>
<evidence type="ECO:0000259" key="11">
    <source>
        <dbReference type="SMART" id="SM00829"/>
    </source>
</evidence>